<name>A0ABX0WBF2_9RHOB</name>
<dbReference type="SUPFAM" id="SSF53756">
    <property type="entry name" value="UDP-Glycosyltransferase/glycogen phosphorylase"/>
    <property type="match status" value="2"/>
</dbReference>
<accession>A0ABX0WBF2</accession>
<sequence length="725" mass="81121">MDGHFDIVYFADPRFTGGTSQAVAAEISSLAREGISAGFCPVLAPLFKLPRGPHPAIQAHLDNGHLVLLDPRTASTAGIVLIHHPQLFEELPKEPFRLQASHVVLVLHHPPFNGSGQPEYDLNRVLANIHEMFGADVTLAPVGPAVRNQLTAPLPEYAHVWTQDWSNLLDFDTWQPRPERPMNGQIVIGRHSRPQMNKWPSLREEAIQIYPDCPDFSVQMLGVPKELSQVFAPVPANWQLHEFSEHAVKDFLNDLDFYVYFHGPDWVEAFGYCVLEAIATGVPAILPKHFQPLFGSAAIYAEPADVETVIRELAADEHAYTEHAQNARIEVKRRFALDQFSERLSAVKSDWQTTRKVAPKVAKRRIVFMTSNGVGLGHLTRAMAIASRLPTDTEVAVFTLSQAFKLAEDAGYLTQFIPFHRLTGASVDNWNKVLTKELSDFLSFFRPDSLVFDGNVPYSGLIAALDQWPGVKRVWVRRGLWPTAQSDMISRENHFDLAIEPEDFSARFDNGATTLSKTSCRVPPILATSPQDRLTREQARQELGLDENATIIAMMLGAGTNFDFQRIRKRLLDELANRTGIDLLEIVPPLAAKPDTDALHQQISLYPAFRYSNAFDAMIASAGYNSFHEAILGRIPTLFVANEAPEMDLQIIRARHAKQIGCAEMLRASDRIGVPQVIDRLLDPACRADMRRRMERFQFDDGASAAARLIYEHSFSTRAVQGFSK</sequence>
<dbReference type="Proteomes" id="UP001429564">
    <property type="component" value="Unassembled WGS sequence"/>
</dbReference>
<comment type="caution">
    <text evidence="1">The sequence shown here is derived from an EMBL/GenBank/DDBJ whole genome shotgun (WGS) entry which is preliminary data.</text>
</comment>
<proteinExistence type="predicted"/>
<evidence type="ECO:0008006" key="3">
    <source>
        <dbReference type="Google" id="ProtNLM"/>
    </source>
</evidence>
<dbReference type="Gene3D" id="3.40.50.2000">
    <property type="entry name" value="Glycogen Phosphorylase B"/>
    <property type="match status" value="2"/>
</dbReference>
<keyword evidence="2" id="KW-1185">Reference proteome</keyword>
<evidence type="ECO:0000313" key="1">
    <source>
        <dbReference type="EMBL" id="NIZ61992.1"/>
    </source>
</evidence>
<dbReference type="EMBL" id="QHLQ01000013">
    <property type="protein sequence ID" value="NIZ61992.1"/>
    <property type="molecule type" value="Genomic_DNA"/>
</dbReference>
<gene>
    <name evidence="1" type="ORF">DL239_13505</name>
</gene>
<reference evidence="1 2" key="1">
    <citation type="submission" date="2018-05" db="EMBL/GenBank/DDBJ databases">
        <authorList>
            <person name="Zhang Y.-J."/>
        </authorList>
    </citation>
    <scope>NUCLEOTIDE SEQUENCE [LARGE SCALE GENOMIC DNA]</scope>
    <source>
        <strain evidence="1 2">CY04</strain>
    </source>
</reference>
<evidence type="ECO:0000313" key="2">
    <source>
        <dbReference type="Proteomes" id="UP001429564"/>
    </source>
</evidence>
<organism evidence="1 2">
    <name type="scientific">Parasedimentitalea denitrificans</name>
    <dbReference type="NCBI Taxonomy" id="2211118"/>
    <lineage>
        <taxon>Bacteria</taxon>
        <taxon>Pseudomonadati</taxon>
        <taxon>Pseudomonadota</taxon>
        <taxon>Alphaproteobacteria</taxon>
        <taxon>Rhodobacterales</taxon>
        <taxon>Paracoccaceae</taxon>
        <taxon>Parasedimentitalea</taxon>
    </lineage>
</organism>
<protein>
    <recommendedName>
        <fullName evidence="3">Glycosyl transferase family 28 C-terminal domain-containing protein</fullName>
    </recommendedName>
</protein>
<dbReference type="RefSeq" id="WP_167684628.1">
    <property type="nucleotide sequence ID" value="NZ_QHLQ01000013.1"/>
</dbReference>